<name>A0A7M5VC97_9CNID</name>
<sequence>MRLLKGTDPKVDSYSAFWDNNHTHQTKLFSELVDRDITDIVVCGLATDICVKFTSIDGQKHGFNTTVVLDACRGVAHEGIETARCEQQACGIKIIVSSEVSSLLA</sequence>
<evidence type="ECO:0000313" key="10">
    <source>
        <dbReference type="Proteomes" id="UP000594262"/>
    </source>
</evidence>
<evidence type="ECO:0000256" key="3">
    <source>
        <dbReference type="ARBA" id="ARBA00022723"/>
    </source>
</evidence>
<dbReference type="Proteomes" id="UP000594262">
    <property type="component" value="Unplaced"/>
</dbReference>
<comment type="similarity">
    <text evidence="1">Belongs to the isochorismatase family.</text>
</comment>
<keyword evidence="2" id="KW-0662">Pyridine nucleotide biosynthesis</keyword>
<accession>A0A7M5VC97</accession>
<dbReference type="AlphaFoldDB" id="A0A7M5VC97"/>
<reference evidence="9" key="1">
    <citation type="submission" date="2021-01" db="UniProtKB">
        <authorList>
            <consortium name="EnsemblMetazoa"/>
        </authorList>
    </citation>
    <scope>IDENTIFICATION</scope>
</reference>
<dbReference type="InterPro" id="IPR036380">
    <property type="entry name" value="Isochorismatase-like_sf"/>
</dbReference>
<keyword evidence="3" id="KW-0479">Metal-binding</keyword>
<dbReference type="GO" id="GO:0019363">
    <property type="term" value="P:pyridine nucleotide biosynthetic process"/>
    <property type="evidence" value="ECO:0007669"/>
    <property type="project" value="UniProtKB-KW"/>
</dbReference>
<dbReference type="SUPFAM" id="SSF52499">
    <property type="entry name" value="Isochorismatase-like hydrolases"/>
    <property type="match status" value="1"/>
</dbReference>
<evidence type="ECO:0000256" key="6">
    <source>
        <dbReference type="ARBA" id="ARBA00039017"/>
    </source>
</evidence>
<dbReference type="EC" id="3.5.1.19" evidence="6"/>
<protein>
    <recommendedName>
        <fullName evidence="6">nicotinamidase</fullName>
        <ecNumber evidence="6">3.5.1.19</ecNumber>
    </recommendedName>
    <alternativeName>
        <fullName evidence="7">Nicotinamide deamidase</fullName>
    </alternativeName>
</protein>
<dbReference type="GO" id="GO:0008936">
    <property type="term" value="F:nicotinamidase activity"/>
    <property type="evidence" value="ECO:0007669"/>
    <property type="project" value="UniProtKB-EC"/>
</dbReference>
<dbReference type="PANTHER" id="PTHR11080">
    <property type="entry name" value="PYRAZINAMIDASE/NICOTINAMIDASE"/>
    <property type="match status" value="1"/>
</dbReference>
<dbReference type="InterPro" id="IPR000868">
    <property type="entry name" value="Isochorismatase-like_dom"/>
</dbReference>
<evidence type="ECO:0000259" key="8">
    <source>
        <dbReference type="Pfam" id="PF00857"/>
    </source>
</evidence>
<proteinExistence type="inferred from homology"/>
<evidence type="ECO:0000313" key="9">
    <source>
        <dbReference type="EnsemblMetazoa" id="CLYHEMP010101.1"/>
    </source>
</evidence>
<keyword evidence="10" id="KW-1185">Reference proteome</keyword>
<dbReference type="Gene3D" id="3.40.50.850">
    <property type="entry name" value="Isochorismatase-like"/>
    <property type="match status" value="1"/>
</dbReference>
<dbReference type="OrthoDB" id="167809at2759"/>
<dbReference type="PANTHER" id="PTHR11080:SF2">
    <property type="entry name" value="LD05707P"/>
    <property type="match status" value="1"/>
</dbReference>
<evidence type="ECO:0000256" key="7">
    <source>
        <dbReference type="ARBA" id="ARBA00043224"/>
    </source>
</evidence>
<organism evidence="9 10">
    <name type="scientific">Clytia hemisphaerica</name>
    <dbReference type="NCBI Taxonomy" id="252671"/>
    <lineage>
        <taxon>Eukaryota</taxon>
        <taxon>Metazoa</taxon>
        <taxon>Cnidaria</taxon>
        <taxon>Hydrozoa</taxon>
        <taxon>Hydroidolina</taxon>
        <taxon>Leptothecata</taxon>
        <taxon>Obeliida</taxon>
        <taxon>Clytiidae</taxon>
        <taxon>Clytia</taxon>
    </lineage>
</organism>
<keyword evidence="4" id="KW-0378">Hydrolase</keyword>
<dbReference type="InterPro" id="IPR052347">
    <property type="entry name" value="Isochorismatase_Nicotinamidase"/>
</dbReference>
<evidence type="ECO:0000256" key="4">
    <source>
        <dbReference type="ARBA" id="ARBA00022801"/>
    </source>
</evidence>
<evidence type="ECO:0000256" key="5">
    <source>
        <dbReference type="ARBA" id="ARBA00037900"/>
    </source>
</evidence>
<dbReference type="GO" id="GO:0046872">
    <property type="term" value="F:metal ion binding"/>
    <property type="evidence" value="ECO:0007669"/>
    <property type="project" value="UniProtKB-KW"/>
</dbReference>
<dbReference type="Pfam" id="PF00857">
    <property type="entry name" value="Isochorismatase"/>
    <property type="match status" value="1"/>
</dbReference>
<feature type="domain" description="Isochorismatase-like" evidence="8">
    <location>
        <begin position="14"/>
        <end position="87"/>
    </location>
</feature>
<evidence type="ECO:0000256" key="1">
    <source>
        <dbReference type="ARBA" id="ARBA00006336"/>
    </source>
</evidence>
<dbReference type="EnsemblMetazoa" id="CLYHEMT010101.1">
    <property type="protein sequence ID" value="CLYHEMP010101.1"/>
    <property type="gene ID" value="CLYHEMG010101"/>
</dbReference>
<comment type="pathway">
    <text evidence="5">Cofactor biosynthesis; nicotinate biosynthesis; nicotinate from nicotinamide: step 1/1.</text>
</comment>
<evidence type="ECO:0000256" key="2">
    <source>
        <dbReference type="ARBA" id="ARBA00022642"/>
    </source>
</evidence>